<keyword evidence="4" id="KW-1185">Reference proteome</keyword>
<keyword evidence="1" id="KW-0732">Signal</keyword>
<dbReference type="InterPro" id="IPR016024">
    <property type="entry name" value="ARM-type_fold"/>
</dbReference>
<dbReference type="InterPro" id="IPR011989">
    <property type="entry name" value="ARM-like"/>
</dbReference>
<dbReference type="InterPro" id="IPR010496">
    <property type="entry name" value="AL/BT2_dom"/>
</dbReference>
<organism evidence="3 4">
    <name type="scientific">Chitinophaga horti</name>
    <dbReference type="NCBI Taxonomy" id="2920382"/>
    <lineage>
        <taxon>Bacteria</taxon>
        <taxon>Pseudomonadati</taxon>
        <taxon>Bacteroidota</taxon>
        <taxon>Chitinophagia</taxon>
        <taxon>Chitinophagales</taxon>
        <taxon>Chitinophagaceae</taxon>
        <taxon>Chitinophaga</taxon>
    </lineage>
</organism>
<sequence>MKKIFNYIIAACLITSSLHAQAPADQRALTTRIADLLQQMPATGSNKQNSYMKEVSSLGEQGLTDMITMLAPEGKGDNTTLQYAIGGYAAYVMQPGQEQARNTACRAFAAALPKLAKDELRDFLIGQFQLIANNESVPALQPYLNNERLCDPAARALAVINTPDAQKSLLNALASASGKRKIYLISALGDTRSKAAVNAITAHATSEDAALRKISLYALARIGDRQSAKLLEEQAAKSGYTFDVTNATSSYLLYLQQSGHTELATALSKKQLPVHTRTVVLKLLSDLQADKRIALLTAAMTDKDAEYRTAALKYAALQPSDEAVAAWTKTYAKANAASKAGILSLLGASGSKQALPVIQAALKDEKVKLAAIQAAGRTGDASLVPALLNTLKASDSATVQAVKQALLTIKSEQLTSQVAAYLPNANPLAQQALLDVLAARKANGQSAAVWAALKSNNEAVSKAAYQALPAVADASQLQQLFDLLPTTKTAAQTSQTQAAIVVALAGTSEADAVARVAAEMKKAPERYLNMLAGIGGKQAMDMVLNAYRDGNEATRQAALKSLLSWKDASAARPLLATAKQHPAALQGVIDLVSRSGWTPDQKFLVLREAMEVAGTSAQKAKLLKEIEKCKTFPALMFAAKYIGDATVQQEAASAFAVIALSNKTFNGPAVRALLEKSIGLIKGADSDYQKEAIRKHIADMPAGEGLSPIFNGNDLSGWKGLVGNPISRAKMNDKQLAAAQKKADSAMLAGWSVKDGLLVFNGHGDNLCTVKKYGDFEMYVDWKITAEGDAGIYLRGTPQVQIWDTSRRSVGAQVGSGGLYNNQKNPSKPLAVADNAVGEWNNFHIIMKGDRVTVYLNGVLVTDNVMLENYWDRNLPIFVEEQLELQAHGTYVAYRDIYVREIPRTQAFALSEQEKKEGYRVLFDGTNMHQWTGNTTDYVMENGEMVIYPANGGKGNLYTKDQFSDFVYRFEFQLTPGANNGLGIRTPMEGDAAYQGMELQILDNEADIYKNLKPYQYHGSVYGVIPSKRGYLKPMGEWNYQEVVAQGNRIKITLNGTVILDGDIAEASKNNTETADHRPHPGLLNKTGHIGFLGHGAIVRFKNIRVKELKSK</sequence>
<dbReference type="EMBL" id="CP107006">
    <property type="protein sequence ID" value="UYQ91869.1"/>
    <property type="molecule type" value="Genomic_DNA"/>
</dbReference>
<accession>A0ABY6J0X1</accession>
<evidence type="ECO:0000313" key="4">
    <source>
        <dbReference type="Proteomes" id="UP001162741"/>
    </source>
</evidence>
<dbReference type="RefSeq" id="WP_264280231.1">
    <property type="nucleotide sequence ID" value="NZ_CP107006.1"/>
</dbReference>
<dbReference type="Pfam" id="PF13646">
    <property type="entry name" value="HEAT_2"/>
    <property type="match status" value="1"/>
</dbReference>
<dbReference type="SUPFAM" id="SSF48371">
    <property type="entry name" value="ARM repeat"/>
    <property type="match status" value="1"/>
</dbReference>
<feature type="domain" description="3-keto-alpha-glucoside-1,2-lyase/3-keto-2-hydroxy-glucal hydratase" evidence="2">
    <location>
        <begin position="918"/>
        <end position="1107"/>
    </location>
</feature>
<name>A0ABY6J0X1_9BACT</name>
<dbReference type="Gene3D" id="1.25.10.10">
    <property type="entry name" value="Leucine-rich Repeat Variant"/>
    <property type="match status" value="2"/>
</dbReference>
<evidence type="ECO:0000256" key="1">
    <source>
        <dbReference type="SAM" id="SignalP"/>
    </source>
</evidence>
<reference evidence="3" key="1">
    <citation type="submission" date="2022-10" db="EMBL/GenBank/DDBJ databases">
        <title>Chitinophaga sp. nov., isolated from soil.</title>
        <authorList>
            <person name="Jeon C.O."/>
        </authorList>
    </citation>
    <scope>NUCLEOTIDE SEQUENCE</scope>
    <source>
        <strain evidence="3">R8</strain>
    </source>
</reference>
<dbReference type="Gene3D" id="2.60.120.560">
    <property type="entry name" value="Exo-inulinase, domain 1"/>
    <property type="match status" value="2"/>
</dbReference>
<evidence type="ECO:0000313" key="3">
    <source>
        <dbReference type="EMBL" id="UYQ91869.1"/>
    </source>
</evidence>
<dbReference type="Proteomes" id="UP001162741">
    <property type="component" value="Chromosome"/>
</dbReference>
<protein>
    <submittedName>
        <fullName evidence="3">DUF1080 domain-containing protein</fullName>
    </submittedName>
</protein>
<feature type="chain" id="PRO_5047430130" evidence="1">
    <location>
        <begin position="23"/>
        <end position="1112"/>
    </location>
</feature>
<evidence type="ECO:0000259" key="2">
    <source>
        <dbReference type="Pfam" id="PF06439"/>
    </source>
</evidence>
<gene>
    <name evidence="3" type="ORF">MKQ68_17420</name>
</gene>
<feature type="domain" description="3-keto-alpha-glucoside-1,2-lyase/3-keto-2-hydroxy-glucal hydratase" evidence="2">
    <location>
        <begin position="708"/>
        <end position="900"/>
    </location>
</feature>
<proteinExistence type="predicted"/>
<feature type="signal peptide" evidence="1">
    <location>
        <begin position="1"/>
        <end position="22"/>
    </location>
</feature>
<dbReference type="Pfam" id="PF06439">
    <property type="entry name" value="3keto-disac_hyd"/>
    <property type="match status" value="2"/>
</dbReference>